<dbReference type="PANTHER" id="PTHR22744:SF17">
    <property type="entry name" value="BTB DOMAIN-CONTAINING PROTEIN"/>
    <property type="match status" value="1"/>
</dbReference>
<gene>
    <name evidence="1" type="ORF">PACLA_8A019669</name>
</gene>
<sequence length="300" mass="34158">MAIENDKNVFASPWNDSDIVLVVEDQELHVHKWILKSQSPVFTAMFDGHFQEASQDKITLKEKNFESMVQFLKLLYPSSMFGETKTPLDDESRLSIMALADEYQCVNFIKLCIDEAKITQENVLQILPYAVKYHNTVLPKMCDVINWSAPTSKLEEVLPKLESKEISTTIKMLLNKCRYLESGIVEMQDAMISLMCDFLKQKKMADESLQMMKNNNKKSSYGFGSSIQNPNTSFSGVATSSRCPHTTNIREINKTKSCVHCKEKYKKTFIAPIPSCKDAQTFFNMLQIGDDVATAVKEQK</sequence>
<dbReference type="AlphaFoldDB" id="A0A7D9DXA1"/>
<dbReference type="InterPro" id="IPR011333">
    <property type="entry name" value="SKP1/BTB/POZ_sf"/>
</dbReference>
<protein>
    <submittedName>
        <fullName evidence="1">Kelch 40a</fullName>
    </submittedName>
</protein>
<evidence type="ECO:0000313" key="1">
    <source>
        <dbReference type="EMBL" id="CAB3995697.1"/>
    </source>
</evidence>
<dbReference type="InterPro" id="IPR000210">
    <property type="entry name" value="BTB/POZ_dom"/>
</dbReference>
<dbReference type="PROSITE" id="PS50097">
    <property type="entry name" value="BTB"/>
    <property type="match status" value="1"/>
</dbReference>
<dbReference type="OrthoDB" id="5968623at2759"/>
<dbReference type="Gene3D" id="3.30.710.10">
    <property type="entry name" value="Potassium Channel Kv1.1, Chain A"/>
    <property type="match status" value="1"/>
</dbReference>
<dbReference type="CDD" id="cd18186">
    <property type="entry name" value="BTB_POZ_ZBTB_KLHL-like"/>
    <property type="match status" value="1"/>
</dbReference>
<comment type="caution">
    <text evidence="1">The sequence shown here is derived from an EMBL/GenBank/DDBJ whole genome shotgun (WGS) entry which is preliminary data.</text>
</comment>
<proteinExistence type="predicted"/>
<name>A0A7D9DXA1_PARCT</name>
<dbReference type="Pfam" id="PF00651">
    <property type="entry name" value="BTB"/>
    <property type="match status" value="1"/>
</dbReference>
<dbReference type="PANTHER" id="PTHR22744">
    <property type="entry name" value="HELIX LOOP HELIX PROTEIN 21-RELATED"/>
    <property type="match status" value="1"/>
</dbReference>
<accession>A0A7D9DXA1</accession>
<dbReference type="SMART" id="SM00225">
    <property type="entry name" value="BTB"/>
    <property type="match status" value="1"/>
</dbReference>
<evidence type="ECO:0000313" key="2">
    <source>
        <dbReference type="Proteomes" id="UP001152795"/>
    </source>
</evidence>
<keyword evidence="2" id="KW-1185">Reference proteome</keyword>
<reference evidence="1" key="1">
    <citation type="submission" date="2020-04" db="EMBL/GenBank/DDBJ databases">
        <authorList>
            <person name="Alioto T."/>
            <person name="Alioto T."/>
            <person name="Gomez Garrido J."/>
        </authorList>
    </citation>
    <scope>NUCLEOTIDE SEQUENCE</scope>
    <source>
        <strain evidence="1">A484AB</strain>
    </source>
</reference>
<dbReference type="SUPFAM" id="SSF54695">
    <property type="entry name" value="POZ domain"/>
    <property type="match status" value="1"/>
</dbReference>
<dbReference type="Proteomes" id="UP001152795">
    <property type="component" value="Unassembled WGS sequence"/>
</dbReference>
<dbReference type="EMBL" id="CACRXK020002712">
    <property type="protein sequence ID" value="CAB3995697.1"/>
    <property type="molecule type" value="Genomic_DNA"/>
</dbReference>
<organism evidence="1 2">
    <name type="scientific">Paramuricea clavata</name>
    <name type="common">Red gorgonian</name>
    <name type="synonym">Violescent sea-whip</name>
    <dbReference type="NCBI Taxonomy" id="317549"/>
    <lineage>
        <taxon>Eukaryota</taxon>
        <taxon>Metazoa</taxon>
        <taxon>Cnidaria</taxon>
        <taxon>Anthozoa</taxon>
        <taxon>Octocorallia</taxon>
        <taxon>Malacalcyonacea</taxon>
        <taxon>Plexauridae</taxon>
        <taxon>Paramuricea</taxon>
    </lineage>
</organism>